<evidence type="ECO:0000313" key="2">
    <source>
        <dbReference type="EMBL" id="SFU10243.1"/>
    </source>
</evidence>
<dbReference type="AlphaFoldDB" id="A0A1I7DEU1"/>
<dbReference type="EMBL" id="FPBD01000008">
    <property type="protein sequence ID" value="SFU10243.1"/>
    <property type="molecule type" value="Genomic_DNA"/>
</dbReference>
<gene>
    <name evidence="2" type="ORF">SAMN05444141_108262</name>
</gene>
<evidence type="ECO:0000259" key="1">
    <source>
        <dbReference type="PROSITE" id="PS51819"/>
    </source>
</evidence>
<reference evidence="3" key="1">
    <citation type="submission" date="2016-10" db="EMBL/GenBank/DDBJ databases">
        <authorList>
            <person name="Varghese N."/>
            <person name="Submissions S."/>
        </authorList>
    </citation>
    <scope>NUCLEOTIDE SEQUENCE [LARGE SCALE GENOMIC DNA]</scope>
    <source>
        <strain evidence="3">DSM 17465</strain>
    </source>
</reference>
<accession>A0A1I7DEU1</accession>
<keyword evidence="2" id="KW-0560">Oxidoreductase</keyword>
<keyword evidence="2" id="KW-0223">Dioxygenase</keyword>
<dbReference type="Proteomes" id="UP000183371">
    <property type="component" value="Unassembled WGS sequence"/>
</dbReference>
<keyword evidence="3" id="KW-1185">Reference proteome</keyword>
<dbReference type="InterPro" id="IPR037523">
    <property type="entry name" value="VOC_core"/>
</dbReference>
<dbReference type="RefSeq" id="WP_037036667.1">
    <property type="nucleotide sequence ID" value="NZ_FPBD01000008.1"/>
</dbReference>
<dbReference type="Pfam" id="PF00903">
    <property type="entry name" value="Glyoxalase"/>
    <property type="match status" value="1"/>
</dbReference>
<name>A0A1I7DEU1_9HYPH</name>
<feature type="domain" description="VOC" evidence="1">
    <location>
        <begin position="5"/>
        <end position="119"/>
    </location>
</feature>
<dbReference type="PANTHER" id="PTHR39175:SF1">
    <property type="entry name" value="FAMILY PROTEIN, PUTATIVE (AFU_ORTHOLOGUE AFUA_3G15060)-RELATED"/>
    <property type="match status" value="1"/>
</dbReference>
<protein>
    <submittedName>
        <fullName evidence="2">Glyoxalase/Bleomycin resistance protein/Dioxygenase superfamily protein</fullName>
    </submittedName>
</protein>
<dbReference type="SUPFAM" id="SSF54593">
    <property type="entry name" value="Glyoxalase/Bleomycin resistance protein/Dihydroxybiphenyl dioxygenase"/>
    <property type="match status" value="1"/>
</dbReference>
<dbReference type="Gene3D" id="3.10.180.10">
    <property type="entry name" value="2,3-Dihydroxybiphenyl 1,2-Dioxygenase, domain 1"/>
    <property type="match status" value="1"/>
</dbReference>
<dbReference type="GO" id="GO:0051213">
    <property type="term" value="F:dioxygenase activity"/>
    <property type="evidence" value="ECO:0007669"/>
    <property type="project" value="UniProtKB-KW"/>
</dbReference>
<dbReference type="PROSITE" id="PS51819">
    <property type="entry name" value="VOC"/>
    <property type="match status" value="1"/>
</dbReference>
<organism evidence="2 3">
    <name type="scientific">Pseudovibrio denitrificans</name>
    <dbReference type="NCBI Taxonomy" id="258256"/>
    <lineage>
        <taxon>Bacteria</taxon>
        <taxon>Pseudomonadati</taxon>
        <taxon>Pseudomonadota</taxon>
        <taxon>Alphaproteobacteria</taxon>
        <taxon>Hyphomicrobiales</taxon>
        <taxon>Stappiaceae</taxon>
        <taxon>Pseudovibrio</taxon>
    </lineage>
</organism>
<sequence>MTILSLQHFNLPIAPGGDKLAREFYVDLLGFEEVERPESIRNRPGGWFSVGSINLHLSVQDPFVANKVGHPAFVVDDIIKLAQRLRDADYEVSDDATFIGYIRKTTHDPFGNRIELMQPEDMVQHKL</sequence>
<evidence type="ECO:0000313" key="3">
    <source>
        <dbReference type="Proteomes" id="UP000183371"/>
    </source>
</evidence>
<dbReference type="InterPro" id="IPR029068">
    <property type="entry name" value="Glyas_Bleomycin-R_OHBP_Dase"/>
</dbReference>
<dbReference type="PANTHER" id="PTHR39175">
    <property type="entry name" value="FAMILY PROTEIN, PUTATIVE (AFU_ORTHOLOGUE AFUA_3G15060)-RELATED"/>
    <property type="match status" value="1"/>
</dbReference>
<dbReference type="InterPro" id="IPR004360">
    <property type="entry name" value="Glyas_Fos-R_dOase_dom"/>
</dbReference>
<proteinExistence type="predicted"/>